<dbReference type="SUPFAM" id="SSF53383">
    <property type="entry name" value="PLP-dependent transferases"/>
    <property type="match status" value="1"/>
</dbReference>
<keyword evidence="5" id="KW-0808">Transferase</keyword>
<comment type="similarity">
    <text evidence="2 4">Belongs to the class-III pyridoxal-phosphate-dependent aminotransferase family.</text>
</comment>
<dbReference type="EMBL" id="JBEWSZ010000004">
    <property type="protein sequence ID" value="MET2831576.1"/>
    <property type="molecule type" value="Genomic_DNA"/>
</dbReference>
<keyword evidence="6" id="KW-1185">Reference proteome</keyword>
<dbReference type="InterPro" id="IPR005814">
    <property type="entry name" value="Aminotrans_3"/>
</dbReference>
<protein>
    <submittedName>
        <fullName evidence="5">Aspartate aminotransferase family protein</fullName>
    </submittedName>
</protein>
<dbReference type="PIRSF" id="PIRSF000521">
    <property type="entry name" value="Transaminase_4ab_Lys_Orn"/>
    <property type="match status" value="1"/>
</dbReference>
<name>A0ABV2DNE7_9HYPH</name>
<keyword evidence="3 4" id="KW-0663">Pyridoxal phosphate</keyword>
<evidence type="ECO:0000313" key="5">
    <source>
        <dbReference type="EMBL" id="MET2831576.1"/>
    </source>
</evidence>
<dbReference type="InterPro" id="IPR049704">
    <property type="entry name" value="Aminotrans_3_PPA_site"/>
</dbReference>
<gene>
    <name evidence="5" type="ORF">ABVQ20_31980</name>
</gene>
<organism evidence="5 6">
    <name type="scientific">Mesorhizobium shangrilense</name>
    <dbReference type="NCBI Taxonomy" id="460060"/>
    <lineage>
        <taxon>Bacteria</taxon>
        <taxon>Pseudomonadati</taxon>
        <taxon>Pseudomonadota</taxon>
        <taxon>Alphaproteobacteria</taxon>
        <taxon>Hyphomicrobiales</taxon>
        <taxon>Phyllobacteriaceae</taxon>
        <taxon>Mesorhizobium</taxon>
    </lineage>
</organism>
<dbReference type="InterPro" id="IPR015421">
    <property type="entry name" value="PyrdxlP-dep_Trfase_major"/>
</dbReference>
<dbReference type="RefSeq" id="WP_354463686.1">
    <property type="nucleotide sequence ID" value="NZ_JBEWSZ010000004.1"/>
</dbReference>
<keyword evidence="5" id="KW-0032">Aminotransferase</keyword>
<dbReference type="Gene3D" id="3.40.640.10">
    <property type="entry name" value="Type I PLP-dependent aspartate aminotransferase-like (Major domain)"/>
    <property type="match status" value="1"/>
</dbReference>
<dbReference type="PROSITE" id="PS00600">
    <property type="entry name" value="AA_TRANSFER_CLASS_3"/>
    <property type="match status" value="1"/>
</dbReference>
<evidence type="ECO:0000256" key="1">
    <source>
        <dbReference type="ARBA" id="ARBA00001933"/>
    </source>
</evidence>
<dbReference type="InterPro" id="IPR015424">
    <property type="entry name" value="PyrdxlP-dep_Trfase"/>
</dbReference>
<evidence type="ECO:0000256" key="4">
    <source>
        <dbReference type="RuleBase" id="RU003560"/>
    </source>
</evidence>
<dbReference type="PANTHER" id="PTHR45688">
    <property type="match status" value="1"/>
</dbReference>
<comment type="cofactor">
    <cofactor evidence="1">
        <name>pyridoxal 5'-phosphate</name>
        <dbReference type="ChEBI" id="CHEBI:597326"/>
    </cofactor>
</comment>
<dbReference type="GO" id="GO:0008483">
    <property type="term" value="F:transaminase activity"/>
    <property type="evidence" value="ECO:0007669"/>
    <property type="project" value="UniProtKB-KW"/>
</dbReference>
<dbReference type="CDD" id="cd00610">
    <property type="entry name" value="OAT_like"/>
    <property type="match status" value="1"/>
</dbReference>
<evidence type="ECO:0000256" key="3">
    <source>
        <dbReference type="ARBA" id="ARBA00022898"/>
    </source>
</evidence>
<proteinExistence type="inferred from homology"/>
<dbReference type="Gene3D" id="3.90.1150.10">
    <property type="entry name" value="Aspartate Aminotransferase, domain 1"/>
    <property type="match status" value="1"/>
</dbReference>
<evidence type="ECO:0000256" key="2">
    <source>
        <dbReference type="ARBA" id="ARBA00008954"/>
    </source>
</evidence>
<dbReference type="InterPro" id="IPR015422">
    <property type="entry name" value="PyrdxlP-dep_Trfase_small"/>
</dbReference>
<accession>A0ABV2DNE7</accession>
<sequence length="440" mass="46513">MLVSQSSPYPVNAFTDASVTASERALLERRARLLGPTYRAFYRNPIHLVRGSGVWLYDAGGRKFLDAYNNVASVGHCHPRVVEALSGQAATLNTHTRYLSEIILDYAEKLLGTVPAHLGHAMFTCTGSEANDLAIRIAQHSSGGTGVIITDFAYHGATIATAQLSPAAVGAKGVPAHHRTVAAPDTFRDHGRAAHDFAGNVAAAIEDMRAQNIRPAALLLDSAFSSDGIFFPDATVMREAADHVRKAGGIVIADEVQSGFGRLGQGMWGFANYGIEPDIVTMGKPIGDGHPMGAVIVRPQLVSSFGSNTGYFNTFGGNPVAAAVGIAVLEVIEGEGLIENARDVGAYTGELLRAVQARQGMVGDVRHNGLYFGVELTAEGDDALAASKTSAVVEAMREDGVLISSCGPRGNVLKIRPPLPFARDNAEQLAETLDRALSNW</sequence>
<reference evidence="5 6" key="1">
    <citation type="submission" date="2024-06" db="EMBL/GenBank/DDBJ databases">
        <authorList>
            <person name="Kim D.-U."/>
        </authorList>
    </citation>
    <scope>NUCLEOTIDE SEQUENCE [LARGE SCALE GENOMIC DNA]</scope>
    <source>
        <strain evidence="5 6">KACC15460</strain>
    </source>
</reference>
<dbReference type="Proteomes" id="UP001548832">
    <property type="component" value="Unassembled WGS sequence"/>
</dbReference>
<dbReference type="PANTHER" id="PTHR45688:SF13">
    <property type="entry name" value="ALANINE--GLYOXYLATE AMINOTRANSFERASE 2-LIKE"/>
    <property type="match status" value="1"/>
</dbReference>
<dbReference type="Pfam" id="PF00202">
    <property type="entry name" value="Aminotran_3"/>
    <property type="match status" value="1"/>
</dbReference>
<evidence type="ECO:0000313" key="6">
    <source>
        <dbReference type="Proteomes" id="UP001548832"/>
    </source>
</evidence>
<comment type="caution">
    <text evidence="5">The sequence shown here is derived from an EMBL/GenBank/DDBJ whole genome shotgun (WGS) entry which is preliminary data.</text>
</comment>